<keyword evidence="2" id="KW-1185">Reference proteome</keyword>
<proteinExistence type="predicted"/>
<evidence type="ECO:0000313" key="1">
    <source>
        <dbReference type="EMBL" id="MFC4410223.1"/>
    </source>
</evidence>
<accession>A0ABV8X4K9</accession>
<evidence type="ECO:0000313" key="2">
    <source>
        <dbReference type="Proteomes" id="UP001595817"/>
    </source>
</evidence>
<dbReference type="Proteomes" id="UP001595817">
    <property type="component" value="Unassembled WGS sequence"/>
</dbReference>
<comment type="caution">
    <text evidence="1">The sequence shown here is derived from an EMBL/GenBank/DDBJ whole genome shotgun (WGS) entry which is preliminary data.</text>
</comment>
<sequence length="48" mass="5489">MLNDVEDMEKFAILSVAQYECVSAQYGNVSAQYDQEKPQYDQGLIDIK</sequence>
<dbReference type="RefSeq" id="WP_378153826.1">
    <property type="nucleotide sequence ID" value="NZ_JBHSEC010000010.1"/>
</dbReference>
<organism evidence="1 2">
    <name type="scientific">Chungangia koreensis</name>
    <dbReference type="NCBI Taxonomy" id="752657"/>
    <lineage>
        <taxon>Bacteria</taxon>
        <taxon>Bacillati</taxon>
        <taxon>Bacillota</taxon>
        <taxon>Bacilli</taxon>
        <taxon>Lactobacillales</taxon>
        <taxon>Chungangia</taxon>
    </lineage>
</organism>
<gene>
    <name evidence="1" type="ORF">ACFOZY_07200</name>
</gene>
<name>A0ABV8X4K9_9LACT</name>
<protein>
    <submittedName>
        <fullName evidence="1">Uncharacterized protein</fullName>
    </submittedName>
</protein>
<reference evidence="2" key="1">
    <citation type="journal article" date="2019" name="Int. J. Syst. Evol. Microbiol.">
        <title>The Global Catalogue of Microorganisms (GCM) 10K type strain sequencing project: providing services to taxonomists for standard genome sequencing and annotation.</title>
        <authorList>
            <consortium name="The Broad Institute Genomics Platform"/>
            <consortium name="The Broad Institute Genome Sequencing Center for Infectious Disease"/>
            <person name="Wu L."/>
            <person name="Ma J."/>
        </authorList>
    </citation>
    <scope>NUCLEOTIDE SEQUENCE [LARGE SCALE GENOMIC DNA]</scope>
    <source>
        <strain evidence="2">CCUG 59778</strain>
    </source>
</reference>
<dbReference type="EMBL" id="JBHSEC010000010">
    <property type="protein sequence ID" value="MFC4410223.1"/>
    <property type="molecule type" value="Genomic_DNA"/>
</dbReference>